<evidence type="ECO:0000256" key="7">
    <source>
        <dbReference type="ARBA" id="ARBA00023242"/>
    </source>
</evidence>
<evidence type="ECO:0000256" key="2">
    <source>
        <dbReference type="ARBA" id="ARBA00004496"/>
    </source>
</evidence>
<evidence type="ECO:0000313" key="11">
    <source>
        <dbReference type="EMBL" id="KAG5173332.1"/>
    </source>
</evidence>
<dbReference type="EMBL" id="JAFIQS010000002">
    <property type="protein sequence ID" value="KAG5173332.1"/>
    <property type="molecule type" value="Genomic_DNA"/>
</dbReference>
<dbReference type="Pfam" id="PF25574">
    <property type="entry name" value="TPR_IMB1"/>
    <property type="match status" value="1"/>
</dbReference>
<evidence type="ECO:0000256" key="5">
    <source>
        <dbReference type="ARBA" id="ARBA00022737"/>
    </source>
</evidence>
<evidence type="ECO:0000256" key="1">
    <source>
        <dbReference type="ARBA" id="ARBA00004123"/>
    </source>
</evidence>
<feature type="compositionally biased region" description="Basic and acidic residues" evidence="8">
    <location>
        <begin position="446"/>
        <end position="457"/>
    </location>
</feature>
<feature type="compositionally biased region" description="Low complexity" evidence="8">
    <location>
        <begin position="96"/>
        <end position="113"/>
    </location>
</feature>
<dbReference type="InterPro" id="IPR040122">
    <property type="entry name" value="Importin_beta"/>
</dbReference>
<evidence type="ECO:0000259" key="10">
    <source>
        <dbReference type="Pfam" id="PF25780"/>
    </source>
</evidence>
<keyword evidence="7" id="KW-0539">Nucleus</keyword>
<dbReference type="SUPFAM" id="SSF48371">
    <property type="entry name" value="ARM repeat"/>
    <property type="match status" value="1"/>
</dbReference>
<sequence length="1084" mass="118202">MESVVPPQITAELTQILSNLVLGDNDIRASAEKAVNERLTHTPELYLLALAQFAITADTEVMRSFSLVLLRRLLFRPAPVLTANNGGPPAPGSDIHQQLQQQQHHLQQQQQQHIPSHATHANRSSLYDHLSHQTLNTLERLLLFSLAHERAASVRRKTVDTVCDVANQGMARGRPWHALQAQAFSMTHAQGLGGEEGSGGVGGGAVPGWMLRESAYRVFAGCPNLVMDLQIDAVLGVFQRGLQDPEDIEVRHAALLASVAFLSSADATQLAQSISLLSPMLDTLPALSNALSHPPLHAPLPPPSTSSSTYTYAPSRPKTSNYHYLSTFLSTLTPLASTHPILFAPHLQTLLTFLPSLILPPVDCGPTPTVGRPFPVGGGGKINGNGNGNGRQGAFVFPPVPGGGGMHLDDDDGDGGGGSHGSTQNGHLSSSSSSLSNSSSSPSYNHSDENDHDHDHDGEDDDDASHDERSTLRLSALEFMISLSEARPNMVRKVVGWTEVIVRACLEGMGELEEDGDVGEWLREDPSTASSSAETDAPPALYEQSLDRLACAMGGRAILPPAFQYIPSMMASYDWRVRHAGLMVIAAIGEGTGKVMQKELEKIVDLVTPMFNDSHPRVRYAACQCIGQLCTDLEEIIQHRFHRQLFAVLIPALEDPEPRVHAHAASALINFCEGVERDTLLPYLDPIVERLLKLLNPGGDQTQVRRYVQEQAITTLAMVADASEVTFGKHYPTIMPLLLNVLRNAEGPDYRKLRVKAMECAGLIAIAVGPDVFRPDSKTLVELLMHIQQGPHDPNDNQVGHYLIATWAKVCQALGPEFEPYLPLVMPSLLATAGAKADLSLYNDEDEYSDERDGWETIVMDGQTYGVRTSAMDEKCQAFETLVIYCSTLGPRFAPFLGPTLEVTLPCLRFYFHEGVREACVMLVPMLLACGKQSGTLTNQMVATVFHQLITCINTEHDATFLASLYKYFSESLRVIGGPEALSQQFHEAVMEATKRQLHSMADRRKARAARVNGTGGPMSMSMGMGDYDRDEMALVEEIEDFALEDMGKMLMCFDPNHPLLVAVAGVRDLGFNTYDSDEDGEEE</sequence>
<reference evidence="11" key="1">
    <citation type="submission" date="2021-02" db="EMBL/GenBank/DDBJ databases">
        <title>Psilocybe cubensis genome.</title>
        <authorList>
            <person name="Mckernan K.J."/>
            <person name="Crawford S."/>
            <person name="Trippe A."/>
            <person name="Kane L.T."/>
            <person name="Mclaughlin S."/>
        </authorList>
    </citation>
    <scope>NUCLEOTIDE SEQUENCE [LARGE SCALE GENOMIC DNA]</scope>
    <source>
        <strain evidence="11">MGC-MH-2018</strain>
    </source>
</reference>
<dbReference type="PANTHER" id="PTHR10527">
    <property type="entry name" value="IMPORTIN BETA"/>
    <property type="match status" value="1"/>
</dbReference>
<keyword evidence="6" id="KW-0653">Protein transport</keyword>
<dbReference type="Pfam" id="PF25780">
    <property type="entry name" value="TPR_IPO5"/>
    <property type="match status" value="1"/>
</dbReference>
<feature type="domain" description="Importin subunit beta-1/Transportin-1-like TPR repeats" evidence="9">
    <location>
        <begin position="666"/>
        <end position="838"/>
    </location>
</feature>
<dbReference type="Pfam" id="PF18808">
    <property type="entry name" value="Importin_rep_4"/>
    <property type="match status" value="1"/>
</dbReference>
<feature type="region of interest" description="Disordered" evidence="8">
    <location>
        <begin position="82"/>
        <end position="118"/>
    </location>
</feature>
<proteinExistence type="predicted"/>
<evidence type="ECO:0000259" key="9">
    <source>
        <dbReference type="Pfam" id="PF25574"/>
    </source>
</evidence>
<accession>A0A8H7Y5W7</accession>
<feature type="compositionally biased region" description="Low complexity" evidence="8">
    <location>
        <begin position="427"/>
        <end position="445"/>
    </location>
</feature>
<keyword evidence="5" id="KW-0677">Repeat</keyword>
<dbReference type="InterPro" id="IPR016024">
    <property type="entry name" value="ARM-type_fold"/>
</dbReference>
<dbReference type="GO" id="GO:0005634">
    <property type="term" value="C:nucleus"/>
    <property type="evidence" value="ECO:0007669"/>
    <property type="project" value="UniProtKB-SubCell"/>
</dbReference>
<dbReference type="InterPro" id="IPR011989">
    <property type="entry name" value="ARM-like"/>
</dbReference>
<evidence type="ECO:0000256" key="4">
    <source>
        <dbReference type="ARBA" id="ARBA00022490"/>
    </source>
</evidence>
<comment type="subcellular location">
    <subcellularLocation>
        <location evidence="2">Cytoplasm</location>
    </subcellularLocation>
    <subcellularLocation>
        <location evidence="1">Nucleus</location>
    </subcellularLocation>
</comment>
<dbReference type="InterPro" id="IPR058584">
    <property type="entry name" value="IMB1_TNPO1-like_TPR"/>
</dbReference>
<evidence type="ECO:0000256" key="8">
    <source>
        <dbReference type="SAM" id="MobiDB-lite"/>
    </source>
</evidence>
<feature type="region of interest" description="Disordered" evidence="8">
    <location>
        <begin position="514"/>
        <end position="539"/>
    </location>
</feature>
<gene>
    <name evidence="11" type="ORF">JR316_002844</name>
</gene>
<dbReference type="Pfam" id="PF13513">
    <property type="entry name" value="HEAT_EZ"/>
    <property type="match status" value="1"/>
</dbReference>
<dbReference type="InterPro" id="IPR057672">
    <property type="entry name" value="TPR_IPO4/5"/>
</dbReference>
<feature type="region of interest" description="Disordered" evidence="8">
    <location>
        <begin position="375"/>
        <end position="468"/>
    </location>
</feature>
<keyword evidence="3" id="KW-0813">Transport</keyword>
<dbReference type="GO" id="GO:0006606">
    <property type="term" value="P:protein import into nucleus"/>
    <property type="evidence" value="ECO:0007669"/>
    <property type="project" value="InterPro"/>
</dbReference>
<dbReference type="GO" id="GO:0005737">
    <property type="term" value="C:cytoplasm"/>
    <property type="evidence" value="ECO:0007669"/>
    <property type="project" value="UniProtKB-SubCell"/>
</dbReference>
<dbReference type="Gene3D" id="1.25.10.10">
    <property type="entry name" value="Leucine-rich Repeat Variant"/>
    <property type="match status" value="2"/>
</dbReference>
<feature type="domain" description="IPO4/5-like TPR repeats" evidence="10">
    <location>
        <begin position="211"/>
        <end position="287"/>
    </location>
</feature>
<evidence type="ECO:0000256" key="6">
    <source>
        <dbReference type="ARBA" id="ARBA00022927"/>
    </source>
</evidence>
<dbReference type="InterPro" id="IPR041653">
    <property type="entry name" value="Importin_rep_4"/>
</dbReference>
<organism evidence="11">
    <name type="scientific">Psilocybe cubensis</name>
    <name type="common">Psychedelic mushroom</name>
    <name type="synonym">Stropharia cubensis</name>
    <dbReference type="NCBI Taxonomy" id="181762"/>
    <lineage>
        <taxon>Eukaryota</taxon>
        <taxon>Fungi</taxon>
        <taxon>Dikarya</taxon>
        <taxon>Basidiomycota</taxon>
        <taxon>Agaricomycotina</taxon>
        <taxon>Agaricomycetes</taxon>
        <taxon>Agaricomycetidae</taxon>
        <taxon>Agaricales</taxon>
        <taxon>Agaricineae</taxon>
        <taxon>Strophariaceae</taxon>
        <taxon>Psilocybe</taxon>
    </lineage>
</organism>
<comment type="caution">
    <text evidence="11">The sequence shown here is derived from an EMBL/GenBank/DDBJ whole genome shotgun (WGS) entry which is preliminary data.</text>
</comment>
<name>A0A8H7Y5W7_PSICU</name>
<dbReference type="AlphaFoldDB" id="A0A8H7Y5W7"/>
<evidence type="ECO:0000256" key="3">
    <source>
        <dbReference type="ARBA" id="ARBA00022448"/>
    </source>
</evidence>
<feature type="compositionally biased region" description="Gly residues" evidence="8">
    <location>
        <begin position="376"/>
        <end position="391"/>
    </location>
</feature>
<protein>
    <submittedName>
        <fullName evidence="11">Uncharacterized protein</fullName>
    </submittedName>
</protein>
<keyword evidence="4" id="KW-0963">Cytoplasm</keyword>